<comment type="caution">
    <text evidence="1">The sequence shown here is derived from an EMBL/GenBank/DDBJ whole genome shotgun (WGS) entry which is preliminary data.</text>
</comment>
<sequence length="104" mass="11379">MAYTRHDFFRYAPEPQASQAKALKAKIIKHVLATRSDEIVGELEFTPLKKAKLLVVDLVQVHEESEMGCGYNEVLATGQSEVGALEALEDLARACGCASDDRQG</sequence>
<dbReference type="Proteomes" id="UP000758155">
    <property type="component" value="Unassembled WGS sequence"/>
</dbReference>
<proteinExistence type="predicted"/>
<dbReference type="AlphaFoldDB" id="A0A9P4WUF5"/>
<keyword evidence="2" id="KW-1185">Reference proteome</keyword>
<organism evidence="1 2">
    <name type="scientific">Didymella heteroderae</name>
    <dbReference type="NCBI Taxonomy" id="1769908"/>
    <lineage>
        <taxon>Eukaryota</taxon>
        <taxon>Fungi</taxon>
        <taxon>Dikarya</taxon>
        <taxon>Ascomycota</taxon>
        <taxon>Pezizomycotina</taxon>
        <taxon>Dothideomycetes</taxon>
        <taxon>Pleosporomycetidae</taxon>
        <taxon>Pleosporales</taxon>
        <taxon>Pleosporineae</taxon>
        <taxon>Didymellaceae</taxon>
        <taxon>Didymella</taxon>
    </lineage>
</organism>
<reference evidence="1" key="1">
    <citation type="submission" date="2019-04" db="EMBL/GenBank/DDBJ databases">
        <title>Sequencing of skin fungus with MAO and IRED activity.</title>
        <authorList>
            <person name="Marsaioli A.J."/>
            <person name="Bonatto J.M.C."/>
            <person name="Reis Junior O."/>
        </authorList>
    </citation>
    <scope>NUCLEOTIDE SEQUENCE</scope>
    <source>
        <strain evidence="1">28M1</strain>
    </source>
</reference>
<name>A0A9P4WUF5_9PLEO</name>
<accession>A0A9P4WUF5</accession>
<dbReference type="OrthoDB" id="10413028at2759"/>
<gene>
    <name evidence="1" type="ORF">E8E12_006423</name>
</gene>
<evidence type="ECO:0000313" key="1">
    <source>
        <dbReference type="EMBL" id="KAF3043165.1"/>
    </source>
</evidence>
<dbReference type="EMBL" id="SWKV01000013">
    <property type="protein sequence ID" value="KAF3043165.1"/>
    <property type="molecule type" value="Genomic_DNA"/>
</dbReference>
<protein>
    <submittedName>
        <fullName evidence="1">Uncharacterized protein</fullName>
    </submittedName>
</protein>
<evidence type="ECO:0000313" key="2">
    <source>
        <dbReference type="Proteomes" id="UP000758155"/>
    </source>
</evidence>